<evidence type="ECO:0000313" key="3">
    <source>
        <dbReference type="Proteomes" id="UP001221302"/>
    </source>
</evidence>
<gene>
    <name evidence="2" type="ORF">P0M35_09240</name>
</gene>
<keyword evidence="1" id="KW-0732">Signal</keyword>
<keyword evidence="3" id="KW-1185">Reference proteome</keyword>
<reference evidence="2" key="1">
    <citation type="submission" date="2023-03" db="EMBL/GenBank/DDBJ databases">
        <title>Stygiobacter electus gen. nov., sp. nov., facultatively anaerobic thermotolerant bacterium of the class Ignavibacteria from a well of Yessentuki mineral water deposit.</title>
        <authorList>
            <person name="Podosokorskaya O.A."/>
            <person name="Elcheninov A.G."/>
            <person name="Petrova N.F."/>
            <person name="Zavarzina D.G."/>
            <person name="Kublanov I.V."/>
            <person name="Merkel A.Y."/>
        </authorList>
    </citation>
    <scope>NUCLEOTIDE SEQUENCE</scope>
    <source>
        <strain evidence="2">09-Me</strain>
    </source>
</reference>
<dbReference type="RefSeq" id="WP_321536104.1">
    <property type="nucleotide sequence ID" value="NZ_JARGDL010000012.1"/>
</dbReference>
<dbReference type="Gene3D" id="2.60.120.260">
    <property type="entry name" value="Galactose-binding domain-like"/>
    <property type="match status" value="1"/>
</dbReference>
<comment type="caution">
    <text evidence="2">The sequence shown here is derived from an EMBL/GenBank/DDBJ whole genome shotgun (WGS) entry which is preliminary data.</text>
</comment>
<feature type="chain" id="PRO_5042253483" evidence="1">
    <location>
        <begin position="21"/>
        <end position="1971"/>
    </location>
</feature>
<dbReference type="Proteomes" id="UP001221302">
    <property type="component" value="Unassembled WGS sequence"/>
</dbReference>
<accession>A0AAE3P100</accession>
<feature type="signal peptide" evidence="1">
    <location>
        <begin position="1"/>
        <end position="20"/>
    </location>
</feature>
<organism evidence="2 3">
    <name type="scientific">Stygiobacter electus</name>
    <dbReference type="NCBI Taxonomy" id="3032292"/>
    <lineage>
        <taxon>Bacteria</taxon>
        <taxon>Pseudomonadati</taxon>
        <taxon>Ignavibacteriota</taxon>
        <taxon>Ignavibacteria</taxon>
        <taxon>Ignavibacteriales</taxon>
        <taxon>Melioribacteraceae</taxon>
        <taxon>Stygiobacter</taxon>
    </lineage>
</organism>
<dbReference type="EMBL" id="JARGDL010000012">
    <property type="protein sequence ID" value="MDF1612334.1"/>
    <property type="molecule type" value="Genomic_DNA"/>
</dbReference>
<evidence type="ECO:0000256" key="1">
    <source>
        <dbReference type="SAM" id="SignalP"/>
    </source>
</evidence>
<name>A0AAE3P100_9BACT</name>
<proteinExistence type="predicted"/>
<protein>
    <submittedName>
        <fullName evidence="2">Uncharacterized protein</fullName>
    </submittedName>
</protein>
<evidence type="ECO:0000313" key="2">
    <source>
        <dbReference type="EMBL" id="MDF1612334.1"/>
    </source>
</evidence>
<sequence length="1971" mass="218113">MKNKIIISVVLLIISTGLKAQTGGPGQPEFMQFKPATATDLVNPTSGSFSYNIPLFDVGGYPVNLSYQSGISMEDVASIVGLGWNLNIGEVMHTVRGLPDDFSGDVVTRTIFMKPNITYGGNTNVGLEITGLNIGAGINMGMGIFYNNYNGYGAEQSFGVNISLHKGSNPGKASIGLGIKANSQSGVDIYAKPSVSMHLESSSGLAATGSLGGMISVNSREGLKTSVNASMDISQNTTMTHNSGRFNKSSKNYTDDIENPIAVSIASASAAYSFSKIPEIPRVTYPFKTLAFAGSFKAGAEVFFMHPHGELRGYYTSQELSTNIIHTPAYGYLYSENSSGLENVLLDFNREKDQPYIKDASINIGIPFFTNDIYTVNAQGIGGSFQLNRGDVGVVFDNKVSTSGTSVNLGAEVGFGNALHVGAALSTTLSSSSSGKWESDITPYLAFKGETTDQLYQSAYFKNVSDVSVDANGLYNRLKGDKPVEVKINDANTWGTEVKTTSNLVLDDDDLNPILPGNYLKTIRDPRTINIQFLTAAQASVSGLEKKIKEYPVNTFDCSRPTIETERITPNVRQPHHISEMISTNIDGMRYVFGLPTYNLTQKEVSFTLDSTSVPGTDGLVNYRNHPAWGTNGKDGFYESTLLPPYVTSNLLTAVLSPDYIDIDNNGPSMNDVGNYVKINYSKAGTYKWRTPYGKDQATFNKAFLSDHADNKASYIFGEKELWYIHSIESKTEVAEFYYDTNGRKDGLGVKDENGGKDVTQKLYKLDSIKVYSINERVLKGNAAIPIRIIYFNYDYELCKQINNSLDNSGNGGKLTLKKVSFASGKSKRELLSPYKFNYGEMPSGFVVNPVYNPRNVNRFGNYQENIGTSDIDISTALSNIDFPYATQDEIEMTKNSYAWNLTKITLPGSGTIKVQYEPHHYAYTQDKRCMQMFPLEDTGSLYTGIFNGAQNYTIKFKLEKPISGLNAYEQLLYKYFNNDLTQFYYYKALVNLKPDIPEWISGYCKIRSIALSGTDYALINLEPVCKNDDDNCAAKVNPIVKNAWQFMRMNRQDLCYGSSGNISATGLQAFLQSNPFGQVHNQVNAFINGFNNYAALPPQEFASSMISSKSFFRLYSPDKNKIIGGSRVRRIITEDNWSQETDGSSSDKQYTIDYVYTENEKNPVTNQMETISSGVMEYEPFNGQDENPLRHPEFIDQHIKMAPDNRLYVETPFNESLFPASNLIYSKVKIISNKTDLNVPGQGYQEIESFTAKDYPVSNGKTDLGNNHEQKTNPVAAFAMSIFGISEFHDYITLSQGFSIILNDMHGKQKATRNYNGNGALISSEQFEYKIAGNLNLINGSNQIYQSDKLGISVSAICDSRNTEHSTTVIGVNTNLDMAFVPLVPLTLFVPLPDMSVENTRINTVAFNKIVNKKGILTKKTVTENGAAVSTENILFDDKTGFVVLSKTTNEFNDSLYKFHYPAHWIYEGLGSGYISSDLEFSVSLISNNYFTVTHDVFNALAVGDEIISAGSKYWITEKQSAGNKIKIESNIVGTPVAITSGKVLRSGRRNQLMQEAGSVVTHINPITGNKIIFSEIGLNAKVINASMQEFADERVKYCECDTVKGKPNTNPRNLSGATNPYITGEKGNWYPSTTWAYLTDRERSVGFNSLQTNIRSDGSFTDYKNFWRYDNNLNPGWQRFATGWQWVETVTKKDVNGLTLETSDVLGRHNALLTGYKNKLVVAEAGNARINEILFDGFEDWNYLSISGDCGSIPFCIPKIVNWDGIFVQDTVESHSGKYSGKLIRSGQTITIPVSPVILTPEVNERENSPTSHPTKPICAGTFKPTVNMKYVISAWVRDNADPLAITFNVPAIHVGSDVLHTNGDIIDGWQRIYGEFTIPQGAASLTLKFIQGSGTTWFDDIRISPFDTKMITHVYDGNTQKLTFTSDENNYFTKYNYDAADNLESINKETEKGVQTVKEVRSSTVKLP</sequence>